<protein>
    <submittedName>
        <fullName evidence="2">Uncharacterized protein</fullName>
    </submittedName>
</protein>
<organism evidence="2">
    <name type="scientific">bioreactor metagenome</name>
    <dbReference type="NCBI Taxonomy" id="1076179"/>
    <lineage>
        <taxon>unclassified sequences</taxon>
        <taxon>metagenomes</taxon>
        <taxon>ecological metagenomes</taxon>
    </lineage>
</organism>
<accession>A0A645J9U9</accession>
<gene>
    <name evidence="2" type="ORF">SDC9_207902</name>
</gene>
<feature type="compositionally biased region" description="Gly residues" evidence="1">
    <location>
        <begin position="99"/>
        <end position="110"/>
    </location>
</feature>
<evidence type="ECO:0000313" key="2">
    <source>
        <dbReference type="EMBL" id="MPN60177.1"/>
    </source>
</evidence>
<dbReference type="AlphaFoldDB" id="A0A645J9U9"/>
<sequence length="110" mass="11472">MHLGDDRGIEPLQQQQGFVERAQQVLRALHRVGAQRGQVAARHKGATAAMQQHGAHRGVLADGLHGVAQRQCGGQVQRVPGGGAVEAQRGPRALAGDEQGSGVGHGLLLK</sequence>
<name>A0A645J9U9_9ZZZZ</name>
<dbReference type="EMBL" id="VSSQ01135110">
    <property type="protein sequence ID" value="MPN60177.1"/>
    <property type="molecule type" value="Genomic_DNA"/>
</dbReference>
<proteinExistence type="predicted"/>
<feature type="region of interest" description="Disordered" evidence="1">
    <location>
        <begin position="75"/>
        <end position="110"/>
    </location>
</feature>
<evidence type="ECO:0000256" key="1">
    <source>
        <dbReference type="SAM" id="MobiDB-lite"/>
    </source>
</evidence>
<comment type="caution">
    <text evidence="2">The sequence shown here is derived from an EMBL/GenBank/DDBJ whole genome shotgun (WGS) entry which is preliminary data.</text>
</comment>
<reference evidence="2" key="1">
    <citation type="submission" date="2019-08" db="EMBL/GenBank/DDBJ databases">
        <authorList>
            <person name="Kucharzyk K."/>
            <person name="Murdoch R.W."/>
            <person name="Higgins S."/>
            <person name="Loffler F."/>
        </authorList>
    </citation>
    <scope>NUCLEOTIDE SEQUENCE</scope>
</reference>